<dbReference type="Proteomes" id="UP001272242">
    <property type="component" value="Unassembled WGS sequence"/>
</dbReference>
<evidence type="ECO:0000256" key="1">
    <source>
        <dbReference type="SAM" id="MobiDB-lite"/>
    </source>
</evidence>
<feature type="compositionally biased region" description="Low complexity" evidence="1">
    <location>
        <begin position="26"/>
        <end position="35"/>
    </location>
</feature>
<keyword evidence="5" id="KW-1185">Reference proteome</keyword>
<evidence type="ECO:0000256" key="2">
    <source>
        <dbReference type="SAM" id="SignalP"/>
    </source>
</evidence>
<name>A0ABU5F205_9BACT</name>
<dbReference type="EMBL" id="JAXBLV010000166">
    <property type="protein sequence ID" value="MDY3559961.1"/>
    <property type="molecule type" value="Genomic_DNA"/>
</dbReference>
<organism evidence="4 5">
    <name type="scientific">Gemmata algarum</name>
    <dbReference type="NCBI Taxonomy" id="2975278"/>
    <lineage>
        <taxon>Bacteria</taxon>
        <taxon>Pseudomonadati</taxon>
        <taxon>Planctomycetota</taxon>
        <taxon>Planctomycetia</taxon>
        <taxon>Gemmatales</taxon>
        <taxon>Gemmataceae</taxon>
        <taxon>Gemmata</taxon>
    </lineage>
</organism>
<keyword evidence="2" id="KW-0732">Signal</keyword>
<feature type="chain" id="PRO_5046275483" evidence="2">
    <location>
        <begin position="23"/>
        <end position="170"/>
    </location>
</feature>
<dbReference type="RefSeq" id="WP_261185976.1">
    <property type="nucleotide sequence ID" value="NZ_JAXBLV010000166.1"/>
</dbReference>
<feature type="signal peptide" evidence="2">
    <location>
        <begin position="1"/>
        <end position="22"/>
    </location>
</feature>
<dbReference type="InterPro" id="IPR024311">
    <property type="entry name" value="Lipocalin-like"/>
</dbReference>
<comment type="caution">
    <text evidence="4">The sequence shown here is derived from an EMBL/GenBank/DDBJ whole genome shotgun (WGS) entry which is preliminary data.</text>
</comment>
<proteinExistence type="predicted"/>
<reference evidence="5" key="1">
    <citation type="journal article" date="2023" name="Mar. Drugs">
        <title>Gemmata algarum, a Novel Planctomycete Isolated from an Algal Mat, Displays Antimicrobial Activity.</title>
        <authorList>
            <person name="Kumar G."/>
            <person name="Kallscheuer N."/>
            <person name="Kashif M."/>
            <person name="Ahamad S."/>
            <person name="Jagadeeshwari U."/>
            <person name="Pannikurungottu S."/>
            <person name="Haufschild T."/>
            <person name="Kabuu M."/>
            <person name="Sasikala C."/>
            <person name="Jogler C."/>
            <person name="Ramana C."/>
        </authorList>
    </citation>
    <scope>NUCLEOTIDE SEQUENCE [LARGE SCALE GENOMIC DNA]</scope>
    <source>
        <strain evidence="5">JC673</strain>
    </source>
</reference>
<sequence length="170" mass="18612">MNTRRLTRTAALMMALLAPGCAAPLDAPPSDSAEAGSEEALSGYGLPVAPPPRTKKTTTELLIGTWEAIELDGRKVPTGCVYQFTFEQDGQFHTFADDRPGRTRSRSGTYSIEGAKLRLQVTTEEGHRVNGVGAIIEISDTRLVFTSEFNNPEYGINKTRYKMDRVADTK</sequence>
<evidence type="ECO:0000313" key="4">
    <source>
        <dbReference type="EMBL" id="MDY3559961.1"/>
    </source>
</evidence>
<protein>
    <submittedName>
        <fullName evidence="4">Lipocalin family protein</fullName>
    </submittedName>
</protein>
<gene>
    <name evidence="4" type="ORF">R5W23_001160</name>
</gene>
<feature type="domain" description="Lipocalin-like" evidence="3">
    <location>
        <begin position="62"/>
        <end position="145"/>
    </location>
</feature>
<feature type="region of interest" description="Disordered" evidence="1">
    <location>
        <begin position="26"/>
        <end position="55"/>
    </location>
</feature>
<dbReference type="Pfam" id="PF13648">
    <property type="entry name" value="Lipocalin_4"/>
    <property type="match status" value="1"/>
</dbReference>
<evidence type="ECO:0000259" key="3">
    <source>
        <dbReference type="Pfam" id="PF13648"/>
    </source>
</evidence>
<accession>A0ABU5F205</accession>
<evidence type="ECO:0000313" key="5">
    <source>
        <dbReference type="Proteomes" id="UP001272242"/>
    </source>
</evidence>